<name>A0ABS6EX82_9FIRM</name>
<dbReference type="InterPro" id="IPR002509">
    <property type="entry name" value="NODB_dom"/>
</dbReference>
<feature type="compositionally biased region" description="Low complexity" evidence="1">
    <location>
        <begin position="384"/>
        <end position="400"/>
    </location>
</feature>
<dbReference type="Pfam" id="PF01522">
    <property type="entry name" value="Polysacc_deac_1"/>
    <property type="match status" value="1"/>
</dbReference>
<feature type="region of interest" description="Disordered" evidence="1">
    <location>
        <begin position="71"/>
        <end position="91"/>
    </location>
</feature>
<feature type="region of interest" description="Disordered" evidence="1">
    <location>
        <begin position="377"/>
        <end position="402"/>
    </location>
</feature>
<feature type="domain" description="BIG2" evidence="3">
    <location>
        <begin position="219"/>
        <end position="295"/>
    </location>
</feature>
<dbReference type="PANTHER" id="PTHR10587:SF125">
    <property type="entry name" value="POLYSACCHARIDE DEACETYLASE YHEN-RELATED"/>
    <property type="match status" value="1"/>
</dbReference>
<dbReference type="PANTHER" id="PTHR10587">
    <property type="entry name" value="GLYCOSYL TRANSFERASE-RELATED"/>
    <property type="match status" value="1"/>
</dbReference>
<dbReference type="InterPro" id="IPR050248">
    <property type="entry name" value="Polysacc_deacetylase_ArnD"/>
</dbReference>
<dbReference type="Proteomes" id="UP000783588">
    <property type="component" value="Unassembled WGS sequence"/>
</dbReference>
<dbReference type="InterPro" id="IPR003343">
    <property type="entry name" value="Big_2"/>
</dbReference>
<evidence type="ECO:0000313" key="4">
    <source>
        <dbReference type="EMBL" id="MBU5491439.1"/>
    </source>
</evidence>
<gene>
    <name evidence="4" type="ORF">KQI75_12590</name>
</gene>
<comment type="caution">
    <text evidence="4">The sequence shown here is derived from an EMBL/GenBank/DDBJ whole genome shotgun (WGS) entry which is preliminary data.</text>
</comment>
<feature type="chain" id="PRO_5045836439" evidence="2">
    <location>
        <begin position="23"/>
        <end position="635"/>
    </location>
</feature>
<proteinExistence type="predicted"/>
<feature type="signal peptide" evidence="2">
    <location>
        <begin position="1"/>
        <end position="22"/>
    </location>
</feature>
<keyword evidence="2" id="KW-0732">Signal</keyword>
<reference evidence="4 5" key="1">
    <citation type="submission" date="2021-06" db="EMBL/GenBank/DDBJ databases">
        <authorList>
            <person name="Sun Q."/>
            <person name="Li D."/>
        </authorList>
    </citation>
    <scope>NUCLEOTIDE SEQUENCE [LARGE SCALE GENOMIC DNA]</scope>
    <source>
        <strain evidence="4 5">MSJd-7</strain>
    </source>
</reference>
<dbReference type="Pfam" id="PF02368">
    <property type="entry name" value="Big_2"/>
    <property type="match status" value="2"/>
</dbReference>
<evidence type="ECO:0000256" key="2">
    <source>
        <dbReference type="SAM" id="SignalP"/>
    </source>
</evidence>
<dbReference type="SMART" id="SM00635">
    <property type="entry name" value="BID_2"/>
    <property type="match status" value="3"/>
</dbReference>
<feature type="domain" description="BIG2" evidence="3">
    <location>
        <begin position="138"/>
        <end position="215"/>
    </location>
</feature>
<keyword evidence="5" id="KW-1185">Reference proteome</keyword>
<dbReference type="EMBL" id="JAHLQI010000009">
    <property type="protein sequence ID" value="MBU5491439.1"/>
    <property type="molecule type" value="Genomic_DNA"/>
</dbReference>
<feature type="domain" description="BIG2" evidence="3">
    <location>
        <begin position="298"/>
        <end position="374"/>
    </location>
</feature>
<protein>
    <submittedName>
        <fullName evidence="4">Ig-like domain-containing protein</fullName>
    </submittedName>
</protein>
<organism evidence="4 5">
    <name type="scientific">Butyricicoccus intestinisimiae</name>
    <dbReference type="NCBI Taxonomy" id="2841509"/>
    <lineage>
        <taxon>Bacteria</taxon>
        <taxon>Bacillati</taxon>
        <taxon>Bacillota</taxon>
        <taxon>Clostridia</taxon>
        <taxon>Eubacteriales</taxon>
        <taxon>Butyricicoccaceae</taxon>
        <taxon>Butyricicoccus</taxon>
    </lineage>
</organism>
<accession>A0ABS6EX82</accession>
<evidence type="ECO:0000256" key="1">
    <source>
        <dbReference type="SAM" id="MobiDB-lite"/>
    </source>
</evidence>
<sequence>MKKMTKLLCALLCGVLVCGAVAAAVPKDDNAAIAAPVRTQIVLEPENPKTVTLKIGEQIKLSVGSANIGKKSENQAAGSGESADKDTNWGIWDGDSDAVTVEKESGVVTAEKTGTATVGKILGDGRKVSCTITVSGYAVKQITIEGTQEMRIGETQNLKLSITPTEAQDGAKVTWKSDRPEILSVDETGKVTAHQSGSATITATADSMQGKLTISVQPGLTGILLKPQKMELHVGESAGIEADPVPADADLEGLTWNSSDESVAYYKDGTIYAAGAGTAKITASVGSVSATCDVRVVIDGGITITPNRVSLETGNSKQLTANATGDLKGQKITWRSSNPAVASVDAAGKVRANKAGSAEITAEALGVKAACQVTVTGSKKQPDNNKPTNNKPNNNITGTKRPITGTGSTYLFVPRQNTGSTFLYMPGSTVTISEFAYTMPKNVPDAVYLTIDSKLDDVTSSIADTLSANAMQATFFVSIDNLYGADDTLRHLMGDGNSVGLLLTPEQANSGNAVALLDRANEQLSVITGMPTRLVRISGGSSGKLNRDALHALLNAGYRVWDWNTSANESSQAADASYQAVSKAIDTTGTVAVRFDGSVATDTVFRQLLPYMKYCGIQAKAIQASDNAVCNTAAG</sequence>
<evidence type="ECO:0000313" key="5">
    <source>
        <dbReference type="Proteomes" id="UP000783588"/>
    </source>
</evidence>
<evidence type="ECO:0000259" key="3">
    <source>
        <dbReference type="SMART" id="SM00635"/>
    </source>
</evidence>